<keyword evidence="2" id="KW-0472">Membrane</keyword>
<keyword evidence="2" id="KW-0812">Transmembrane</keyword>
<keyword evidence="2" id="KW-1133">Transmembrane helix</keyword>
<proteinExistence type="predicted"/>
<feature type="region of interest" description="Disordered" evidence="1">
    <location>
        <begin position="107"/>
        <end position="126"/>
    </location>
</feature>
<feature type="transmembrane region" description="Helical" evidence="2">
    <location>
        <begin position="29"/>
        <end position="50"/>
    </location>
</feature>
<dbReference type="EMBL" id="HBJA01147302">
    <property type="protein sequence ID" value="CAE0839212.1"/>
    <property type="molecule type" value="Transcribed_RNA"/>
</dbReference>
<gene>
    <name evidence="3" type="ORF">EGYM00163_LOCUS50584</name>
</gene>
<protein>
    <submittedName>
        <fullName evidence="3">Uncharacterized protein</fullName>
    </submittedName>
</protein>
<name>A0A7S4LMM5_9EUGL</name>
<organism evidence="3">
    <name type="scientific">Eutreptiella gymnastica</name>
    <dbReference type="NCBI Taxonomy" id="73025"/>
    <lineage>
        <taxon>Eukaryota</taxon>
        <taxon>Discoba</taxon>
        <taxon>Euglenozoa</taxon>
        <taxon>Euglenida</taxon>
        <taxon>Spirocuta</taxon>
        <taxon>Euglenophyceae</taxon>
        <taxon>Eutreptiales</taxon>
        <taxon>Eutreptiaceae</taxon>
        <taxon>Eutreptiella</taxon>
    </lineage>
</organism>
<evidence type="ECO:0000256" key="1">
    <source>
        <dbReference type="SAM" id="MobiDB-lite"/>
    </source>
</evidence>
<evidence type="ECO:0000313" key="3">
    <source>
        <dbReference type="EMBL" id="CAE0839212.1"/>
    </source>
</evidence>
<reference evidence="3" key="1">
    <citation type="submission" date="2021-01" db="EMBL/GenBank/DDBJ databases">
        <authorList>
            <person name="Corre E."/>
            <person name="Pelletier E."/>
            <person name="Niang G."/>
            <person name="Scheremetjew M."/>
            <person name="Finn R."/>
            <person name="Kale V."/>
            <person name="Holt S."/>
            <person name="Cochrane G."/>
            <person name="Meng A."/>
            <person name="Brown T."/>
            <person name="Cohen L."/>
        </authorList>
    </citation>
    <scope>NUCLEOTIDE SEQUENCE</scope>
    <source>
        <strain evidence="3">CCMP1594</strain>
    </source>
</reference>
<accession>A0A7S4LMM5</accession>
<sequence>MMPLAREPLSVTASHCTHLYDLPENNPSASHVAAAVLLSIAFFTGLYSGASLGLSRDSQLQSAGVHGYPRVPVSANQVPNTRRPAAHTVVRPTTAPAVSHGTATIPSTVTAMHPPATPWPRGSRTVSADATTRGATIRGAEAGGVLLLTALVVMMGTALRTLWTHHRRALSQSVLVPAAVLALAPFSPAEALPAPQDPSAGPSVPLLRDTDLRDTPQSAWSPDQSVPRLSMCPSGGAGCVSSNALEPPNASVAPLLWPRLLSRMEAFQAALQAVESEQSLQLVRADPQVGYLRFQAMEGGEMQIAEVAFGDEETRTVMLRCERESMERPLALKAPPPFCVTPGCINGASRQRTVLKAFQEAVGWRSADEFAFSSEARWTPLFFNEDRVPDDDV</sequence>
<evidence type="ECO:0000256" key="2">
    <source>
        <dbReference type="SAM" id="Phobius"/>
    </source>
</evidence>
<feature type="transmembrane region" description="Helical" evidence="2">
    <location>
        <begin position="142"/>
        <end position="163"/>
    </location>
</feature>
<dbReference type="AlphaFoldDB" id="A0A7S4LMM5"/>